<evidence type="ECO:0000313" key="2">
    <source>
        <dbReference type="EMBL" id="KAK9703665.1"/>
    </source>
</evidence>
<dbReference type="AlphaFoldDB" id="A0AAW1JJU9"/>
<organism evidence="2 3">
    <name type="scientific">Popillia japonica</name>
    <name type="common">Japanese beetle</name>
    <dbReference type="NCBI Taxonomy" id="7064"/>
    <lineage>
        <taxon>Eukaryota</taxon>
        <taxon>Metazoa</taxon>
        <taxon>Ecdysozoa</taxon>
        <taxon>Arthropoda</taxon>
        <taxon>Hexapoda</taxon>
        <taxon>Insecta</taxon>
        <taxon>Pterygota</taxon>
        <taxon>Neoptera</taxon>
        <taxon>Endopterygota</taxon>
        <taxon>Coleoptera</taxon>
        <taxon>Polyphaga</taxon>
        <taxon>Scarabaeiformia</taxon>
        <taxon>Scarabaeidae</taxon>
        <taxon>Rutelinae</taxon>
        <taxon>Popillia</taxon>
    </lineage>
</organism>
<dbReference type="EMBL" id="JASPKY010000365">
    <property type="protein sequence ID" value="KAK9703665.1"/>
    <property type="molecule type" value="Genomic_DNA"/>
</dbReference>
<protein>
    <submittedName>
        <fullName evidence="2">Uncharacterized protein</fullName>
    </submittedName>
</protein>
<feature type="region of interest" description="Disordered" evidence="1">
    <location>
        <begin position="200"/>
        <end position="227"/>
    </location>
</feature>
<keyword evidence="3" id="KW-1185">Reference proteome</keyword>
<proteinExistence type="predicted"/>
<reference evidence="2 3" key="1">
    <citation type="journal article" date="2024" name="BMC Genomics">
        <title>De novo assembly and annotation of Popillia japonica's genome with initial clues to its potential as an invasive pest.</title>
        <authorList>
            <person name="Cucini C."/>
            <person name="Boschi S."/>
            <person name="Funari R."/>
            <person name="Cardaioli E."/>
            <person name="Iannotti N."/>
            <person name="Marturano G."/>
            <person name="Paoli F."/>
            <person name="Bruttini M."/>
            <person name="Carapelli A."/>
            <person name="Frati F."/>
            <person name="Nardi F."/>
        </authorList>
    </citation>
    <scope>NUCLEOTIDE SEQUENCE [LARGE SCALE GENOMIC DNA]</scope>
    <source>
        <strain evidence="2">DMR45628</strain>
    </source>
</reference>
<evidence type="ECO:0000256" key="1">
    <source>
        <dbReference type="SAM" id="MobiDB-lite"/>
    </source>
</evidence>
<name>A0AAW1JJU9_POPJA</name>
<gene>
    <name evidence="2" type="ORF">QE152_g29203</name>
</gene>
<evidence type="ECO:0000313" key="3">
    <source>
        <dbReference type="Proteomes" id="UP001458880"/>
    </source>
</evidence>
<dbReference type="Proteomes" id="UP001458880">
    <property type="component" value="Unassembled WGS sequence"/>
</dbReference>
<sequence>MMLRRTAKALWTMENVQLRRDLQIEPLRKHLRRLARSEEEISLRGDLELGDVSKRSESFSSCCCNVTVYADETAVYAVCRNELLTRFPNGCYARDLTVVGRIAPPSTYPFRPASTNIMSSMDWTGHGVTLTECLGLMLDPRISLRQYLRQIRRKVLPPKKFSASILGQKQLSGSAVIRSRVLLNILLWVCGLNQVAEMTHQSPENTPQHDAVGLRTEPGRGDDASIS</sequence>
<accession>A0AAW1JJU9</accession>
<feature type="compositionally biased region" description="Basic and acidic residues" evidence="1">
    <location>
        <begin position="217"/>
        <end position="227"/>
    </location>
</feature>
<comment type="caution">
    <text evidence="2">The sequence shown here is derived from an EMBL/GenBank/DDBJ whole genome shotgun (WGS) entry which is preliminary data.</text>
</comment>